<gene>
    <name evidence="1" type="ORF">B6N60_00754</name>
</gene>
<dbReference type="RefSeq" id="WP_206756227.1">
    <property type="nucleotide sequence ID" value="NZ_JACJTT010000001.1"/>
</dbReference>
<dbReference type="Proteomes" id="UP000683511">
    <property type="component" value="Chromosome"/>
</dbReference>
<evidence type="ECO:0000313" key="2">
    <source>
        <dbReference type="Proteomes" id="UP000683511"/>
    </source>
</evidence>
<reference evidence="1" key="1">
    <citation type="submission" date="2017-04" db="EMBL/GenBank/DDBJ databases">
        <title>Genome deletions in a multicellular cyanobacterial endosymbiont for morphological adaptation in marine diatoms.</title>
        <authorList>
            <person name="Wang Y."/>
            <person name="Gao H."/>
            <person name="Li R."/>
            <person name="Xu X."/>
        </authorList>
    </citation>
    <scope>NUCLEOTIDE SEQUENCE</scope>
    <source>
        <strain evidence="1">FACHB 800</strain>
    </source>
</reference>
<sequence>MTEFSLESFSERIHYGKTKDYFQEVLSSYHNGNYRSAVVMLWSVAVCDIVYKLESLADLHQDTVARSILNELTALQNSDPKSASWELKLIKEIHEKTALLDRAEYENLLYLQKQRHLSAHPTLNADRELHRPNKETVRSLIRNTLEGLLIKPPFYTQKIIDELLDDIAESAAALNSREKVKRYVNSRYLSKLKTEVQLSIYRKLWKLVFKLDNNDCIKNRKINFQTLEVIGNQNHERILEKISGEKDYYSNVSSDPKILDYLVYYLSKNTKIYDLLNEDAQLKIQHHVENTNIGKICGWFLKDSLKAYSEDILSLVEGDTHFDFKDEQLKFLLEISDTEEWQHLFCRILSSYYCSSRSYNEADSRFQQAISPYL</sequence>
<protein>
    <submittedName>
        <fullName evidence="1">Uncharacterized protein</fullName>
    </submittedName>
</protein>
<proteinExistence type="predicted"/>
<organism evidence="1 2">
    <name type="scientific">Richelia sinica FACHB-800</name>
    <dbReference type="NCBI Taxonomy" id="1357546"/>
    <lineage>
        <taxon>Bacteria</taxon>
        <taxon>Bacillati</taxon>
        <taxon>Cyanobacteriota</taxon>
        <taxon>Cyanophyceae</taxon>
        <taxon>Nostocales</taxon>
        <taxon>Nostocaceae</taxon>
        <taxon>Richelia</taxon>
    </lineage>
</organism>
<keyword evidence="2" id="KW-1185">Reference proteome</keyword>
<accession>A0A975T4T6</accession>
<dbReference type="AlphaFoldDB" id="A0A975T4T6"/>
<evidence type="ECO:0000313" key="1">
    <source>
        <dbReference type="EMBL" id="QXE22074.1"/>
    </source>
</evidence>
<dbReference type="EMBL" id="CP021056">
    <property type="protein sequence ID" value="QXE22074.1"/>
    <property type="molecule type" value="Genomic_DNA"/>
</dbReference>
<name>A0A975T4T6_9NOST</name>
<dbReference type="KEGG" id="rsin:B6N60_00754"/>